<keyword evidence="2 6" id="KW-0812">Transmembrane</keyword>
<feature type="transmembrane region" description="Helical" evidence="6">
    <location>
        <begin position="131"/>
        <end position="149"/>
    </location>
</feature>
<feature type="compositionally biased region" description="Low complexity" evidence="5">
    <location>
        <begin position="11"/>
        <end position="24"/>
    </location>
</feature>
<proteinExistence type="predicted"/>
<keyword evidence="9" id="KW-1185">Reference proteome</keyword>
<name>A0ABU3IA18_9ACTO</name>
<accession>A0ABU3IA18</accession>
<dbReference type="InterPro" id="IPR007016">
    <property type="entry name" value="O-antigen_ligase-rel_domated"/>
</dbReference>
<feature type="transmembrane region" description="Helical" evidence="6">
    <location>
        <begin position="221"/>
        <end position="240"/>
    </location>
</feature>
<dbReference type="RefSeq" id="WP_313272600.1">
    <property type="nucleotide sequence ID" value="NZ_JASXSX010000001.1"/>
</dbReference>
<organism evidence="8 9">
    <name type="scientific">Gleimia hominis</name>
    <dbReference type="NCBI Taxonomy" id="595468"/>
    <lineage>
        <taxon>Bacteria</taxon>
        <taxon>Bacillati</taxon>
        <taxon>Actinomycetota</taxon>
        <taxon>Actinomycetes</taxon>
        <taxon>Actinomycetales</taxon>
        <taxon>Actinomycetaceae</taxon>
        <taxon>Gleimia</taxon>
    </lineage>
</organism>
<keyword evidence="8" id="KW-0436">Ligase</keyword>
<feature type="transmembrane region" description="Helical" evidence="6">
    <location>
        <begin position="476"/>
        <end position="494"/>
    </location>
</feature>
<feature type="transmembrane region" description="Helical" evidence="6">
    <location>
        <begin position="38"/>
        <end position="58"/>
    </location>
</feature>
<evidence type="ECO:0000256" key="3">
    <source>
        <dbReference type="ARBA" id="ARBA00022989"/>
    </source>
</evidence>
<evidence type="ECO:0000313" key="9">
    <source>
        <dbReference type="Proteomes" id="UP001247542"/>
    </source>
</evidence>
<evidence type="ECO:0000313" key="8">
    <source>
        <dbReference type="EMBL" id="MDT3767221.1"/>
    </source>
</evidence>
<dbReference type="GO" id="GO:0016874">
    <property type="term" value="F:ligase activity"/>
    <property type="evidence" value="ECO:0007669"/>
    <property type="project" value="UniProtKB-KW"/>
</dbReference>
<reference evidence="8 9" key="1">
    <citation type="submission" date="2023-06" db="EMBL/GenBank/DDBJ databases">
        <title>Draft genome sequence of Gleimia hominis type strain CCUG 57540T.</title>
        <authorList>
            <person name="Salva-Serra F."/>
            <person name="Cardew S."/>
            <person name="Jensie Markopoulos S."/>
            <person name="Ohlen M."/>
            <person name="Inganas E."/>
            <person name="Svensson-Stadler L."/>
            <person name="Moore E.R.B."/>
        </authorList>
    </citation>
    <scope>NUCLEOTIDE SEQUENCE [LARGE SCALE GENOMIC DNA]</scope>
    <source>
        <strain evidence="8 9">CCUG 57540</strain>
    </source>
</reference>
<keyword evidence="4 6" id="KW-0472">Membrane</keyword>
<dbReference type="Pfam" id="PF04932">
    <property type="entry name" value="Wzy_C"/>
    <property type="match status" value="1"/>
</dbReference>
<dbReference type="InterPro" id="IPR051533">
    <property type="entry name" value="WaaL-like"/>
</dbReference>
<dbReference type="EMBL" id="JASXSX010000001">
    <property type="protein sequence ID" value="MDT3767221.1"/>
    <property type="molecule type" value="Genomic_DNA"/>
</dbReference>
<feature type="domain" description="O-antigen ligase-related" evidence="7">
    <location>
        <begin position="263"/>
        <end position="447"/>
    </location>
</feature>
<protein>
    <submittedName>
        <fullName evidence="8">O-antigen ligase family protein</fullName>
    </submittedName>
</protein>
<dbReference type="PANTHER" id="PTHR37422">
    <property type="entry name" value="TEICHURONIC ACID BIOSYNTHESIS PROTEIN TUAE"/>
    <property type="match status" value="1"/>
</dbReference>
<evidence type="ECO:0000256" key="6">
    <source>
        <dbReference type="SAM" id="Phobius"/>
    </source>
</evidence>
<feature type="transmembrane region" description="Helical" evidence="6">
    <location>
        <begin position="70"/>
        <end position="89"/>
    </location>
</feature>
<feature type="transmembrane region" description="Helical" evidence="6">
    <location>
        <begin position="435"/>
        <end position="455"/>
    </location>
</feature>
<evidence type="ECO:0000259" key="7">
    <source>
        <dbReference type="Pfam" id="PF04932"/>
    </source>
</evidence>
<feature type="transmembrane region" description="Helical" evidence="6">
    <location>
        <begin position="252"/>
        <end position="273"/>
    </location>
</feature>
<evidence type="ECO:0000256" key="4">
    <source>
        <dbReference type="ARBA" id="ARBA00023136"/>
    </source>
</evidence>
<evidence type="ECO:0000256" key="1">
    <source>
        <dbReference type="ARBA" id="ARBA00004141"/>
    </source>
</evidence>
<feature type="transmembrane region" description="Helical" evidence="6">
    <location>
        <begin position="279"/>
        <end position="297"/>
    </location>
</feature>
<evidence type="ECO:0000256" key="5">
    <source>
        <dbReference type="SAM" id="MobiDB-lite"/>
    </source>
</evidence>
<sequence length="535" mass="58713">MNDNPEVSTNRDSSAAQPAASPSDSRQRWADPARSHTLLRAVVNPLYCFSAYLTFLFLNQTQLLNAHLRYVQYGLVLWAAVVIGHKVMFDRTWWRVRYLKILLCLLPVAALTALLTGLTEPAFNVLDQVKSAILLCVSLMLAYPLGGYLTRSRTPVKDAVVAFCPSATVVLLQALGVIVTFLARVSFWYGQPGAEHFVGVRFINYDPTHRPMIVFGLNEDSNHAALFAIVALVFFFWLFARRNKFEAAWVRRVITAVHAVAWVVLPVAMILSNSRGAKVALYVSLLLVAPIAVRARWHRVSSRQRAKRGLVSVMVALLAVTGTGVAVQWAASMYLTEITNTYVDRHGFLVTGDLTPKEKKDEGAQKPTVEQDKGAVVRSVRSAIWADTLEIWSHRPALGIGPYNTRIAAAEYGVGTPESYIRISGVVHNSYLDVLVYYGLAGAAVYLTAGTAVIGRTVRRLRGSGNLLGQPAYPDVSDTCIIFAAVFIGVGMAFLSSLYLGFDCLQGILMVLGGFLANRKSEPARIVVQNPVVQN</sequence>
<feature type="compositionally biased region" description="Polar residues" evidence="5">
    <location>
        <begin position="1"/>
        <end position="10"/>
    </location>
</feature>
<keyword evidence="3 6" id="KW-1133">Transmembrane helix</keyword>
<gene>
    <name evidence="8" type="ORF">QS713_03955</name>
</gene>
<feature type="transmembrane region" description="Helical" evidence="6">
    <location>
        <begin position="101"/>
        <end position="119"/>
    </location>
</feature>
<feature type="region of interest" description="Disordered" evidence="5">
    <location>
        <begin position="1"/>
        <end position="29"/>
    </location>
</feature>
<evidence type="ECO:0000256" key="2">
    <source>
        <dbReference type="ARBA" id="ARBA00022692"/>
    </source>
</evidence>
<dbReference type="Proteomes" id="UP001247542">
    <property type="component" value="Unassembled WGS sequence"/>
</dbReference>
<dbReference type="PANTHER" id="PTHR37422:SF13">
    <property type="entry name" value="LIPOPOLYSACCHARIDE BIOSYNTHESIS PROTEIN PA4999-RELATED"/>
    <property type="match status" value="1"/>
</dbReference>
<comment type="subcellular location">
    <subcellularLocation>
        <location evidence="1">Membrane</location>
        <topology evidence="1">Multi-pass membrane protein</topology>
    </subcellularLocation>
</comment>
<feature type="transmembrane region" description="Helical" evidence="6">
    <location>
        <begin position="161"/>
        <end position="183"/>
    </location>
</feature>
<feature type="transmembrane region" description="Helical" evidence="6">
    <location>
        <begin position="309"/>
        <end position="331"/>
    </location>
</feature>
<comment type="caution">
    <text evidence="8">The sequence shown here is derived from an EMBL/GenBank/DDBJ whole genome shotgun (WGS) entry which is preliminary data.</text>
</comment>